<dbReference type="RefSeq" id="WP_183972776.1">
    <property type="nucleotide sequence ID" value="NZ_JACIBY010000003.1"/>
</dbReference>
<evidence type="ECO:0000313" key="1">
    <source>
        <dbReference type="EMBL" id="MBB3837876.1"/>
    </source>
</evidence>
<dbReference type="InterPro" id="IPR043869">
    <property type="entry name" value="DUF5829"/>
</dbReference>
<dbReference type="Pfam" id="PF19147">
    <property type="entry name" value="DUF5829"/>
    <property type="match status" value="1"/>
</dbReference>
<dbReference type="Proteomes" id="UP000541352">
    <property type="component" value="Unassembled WGS sequence"/>
</dbReference>
<gene>
    <name evidence="1" type="ORF">FHS57_001873</name>
</gene>
<dbReference type="EMBL" id="JACIBY010000003">
    <property type="protein sequence ID" value="MBB3837876.1"/>
    <property type="molecule type" value="Genomic_DNA"/>
</dbReference>
<organism evidence="1 2">
    <name type="scientific">Runella defluvii</name>
    <dbReference type="NCBI Taxonomy" id="370973"/>
    <lineage>
        <taxon>Bacteria</taxon>
        <taxon>Pseudomonadati</taxon>
        <taxon>Bacteroidota</taxon>
        <taxon>Cytophagia</taxon>
        <taxon>Cytophagales</taxon>
        <taxon>Spirosomataceae</taxon>
        <taxon>Runella</taxon>
    </lineage>
</organism>
<keyword evidence="2" id="KW-1185">Reference proteome</keyword>
<sequence>MTTPTVLLNHFYLTLDRETFQAIAQCEFLRHQFAPNEIRTTHRTDRSYTGLYFYGERTYFEFFDVTTETHRHIGDSAIAFALENEGDTTLLESHWPDSHRLSITRPTDTEQIPWFEMLIPKGFTLEHPLTFWTMEYHPTFLTSWFPTVTAAPTLARQEVLERYKSRIGEVAHPYFKNISGLTIGLPAEVYQAVDHFTHQFGYAKKATSSGFFFTDVEDVTYHIQLSENEHYGISEVVFEVMGQPSQADWKLGNSELRFFNDQNAVWKFW</sequence>
<dbReference type="AlphaFoldDB" id="A0A7W5ZIP0"/>
<accession>A0A7W5ZIP0</accession>
<protein>
    <submittedName>
        <fullName evidence="1">Uncharacterized protein</fullName>
    </submittedName>
</protein>
<evidence type="ECO:0000313" key="2">
    <source>
        <dbReference type="Proteomes" id="UP000541352"/>
    </source>
</evidence>
<name>A0A7W5ZIP0_9BACT</name>
<comment type="caution">
    <text evidence="1">The sequence shown here is derived from an EMBL/GenBank/DDBJ whole genome shotgun (WGS) entry which is preliminary data.</text>
</comment>
<reference evidence="1 2" key="1">
    <citation type="submission" date="2020-08" db="EMBL/GenBank/DDBJ databases">
        <title>Genomic Encyclopedia of Type Strains, Phase IV (KMG-IV): sequencing the most valuable type-strain genomes for metagenomic binning, comparative biology and taxonomic classification.</title>
        <authorList>
            <person name="Goeker M."/>
        </authorList>
    </citation>
    <scope>NUCLEOTIDE SEQUENCE [LARGE SCALE GENOMIC DNA]</scope>
    <source>
        <strain evidence="1 2">DSM 17976</strain>
    </source>
</reference>
<proteinExistence type="predicted"/>